<gene>
    <name evidence="1" type="ORF">SADUNF_Sadunf09G0046500</name>
</gene>
<reference evidence="1 2" key="1">
    <citation type="submission" date="2020-10" db="EMBL/GenBank/DDBJ databases">
        <title>Plant Genome Project.</title>
        <authorList>
            <person name="Zhang R.-G."/>
        </authorList>
    </citation>
    <scope>NUCLEOTIDE SEQUENCE [LARGE SCALE GENOMIC DNA]</scope>
    <source>
        <strain evidence="1">FAFU-HL-1</strain>
        <tissue evidence="1">Leaf</tissue>
    </source>
</reference>
<comment type="caution">
    <text evidence="1">The sequence shown here is derived from an EMBL/GenBank/DDBJ whole genome shotgun (WGS) entry which is preliminary data.</text>
</comment>
<evidence type="ECO:0000313" key="2">
    <source>
        <dbReference type="Proteomes" id="UP000657918"/>
    </source>
</evidence>
<accession>A0A835MW19</accession>
<name>A0A835MW19_9ROSI</name>
<organism evidence="1 2">
    <name type="scientific">Salix dunnii</name>
    <dbReference type="NCBI Taxonomy" id="1413687"/>
    <lineage>
        <taxon>Eukaryota</taxon>
        <taxon>Viridiplantae</taxon>
        <taxon>Streptophyta</taxon>
        <taxon>Embryophyta</taxon>
        <taxon>Tracheophyta</taxon>
        <taxon>Spermatophyta</taxon>
        <taxon>Magnoliopsida</taxon>
        <taxon>eudicotyledons</taxon>
        <taxon>Gunneridae</taxon>
        <taxon>Pentapetalae</taxon>
        <taxon>rosids</taxon>
        <taxon>fabids</taxon>
        <taxon>Malpighiales</taxon>
        <taxon>Salicaceae</taxon>
        <taxon>Saliceae</taxon>
        <taxon>Salix</taxon>
    </lineage>
</organism>
<dbReference type="Proteomes" id="UP000657918">
    <property type="component" value="Unassembled WGS sequence"/>
</dbReference>
<protein>
    <submittedName>
        <fullName evidence="1">Uncharacterized protein</fullName>
    </submittedName>
</protein>
<dbReference type="PROSITE" id="PS51257">
    <property type="entry name" value="PROKAR_LIPOPROTEIN"/>
    <property type="match status" value="1"/>
</dbReference>
<proteinExistence type="predicted"/>
<dbReference type="AlphaFoldDB" id="A0A835MW19"/>
<keyword evidence="2" id="KW-1185">Reference proteome</keyword>
<sequence length="203" mass="23118">MVQHVKMQQQVQVSMSCHQSQFPTNPNPDLHQKQILSLMMRFPLGQLKAGNISAQNRAGWRPKYSILGVMFDLTSSYLYLRMVIGRRPISPQKDCPEVPLGKGYLMPEVVWLPFGIQDDECIQSHSALQAIKVVIYTVKHINYQRSPEEPDSFRQGDTEILANGYNSILQSDTIDDIVREDFGEKWKVISEGLEKEAVLEIGL</sequence>
<dbReference type="EMBL" id="JADGMS010000009">
    <property type="protein sequence ID" value="KAF9675576.1"/>
    <property type="molecule type" value="Genomic_DNA"/>
</dbReference>
<evidence type="ECO:0000313" key="1">
    <source>
        <dbReference type="EMBL" id="KAF9675576.1"/>
    </source>
</evidence>